<dbReference type="RefSeq" id="XP_009172871.1">
    <property type="nucleotide sequence ID" value="XM_009174607.1"/>
</dbReference>
<proteinExistence type="predicted"/>
<dbReference type="GeneID" id="20322906"/>
<organism evidence="2 3">
    <name type="scientific">Opisthorchis viverrini</name>
    <name type="common">Southeast Asian liver fluke</name>
    <dbReference type="NCBI Taxonomy" id="6198"/>
    <lineage>
        <taxon>Eukaryota</taxon>
        <taxon>Metazoa</taxon>
        <taxon>Spiralia</taxon>
        <taxon>Lophotrochozoa</taxon>
        <taxon>Platyhelminthes</taxon>
        <taxon>Trematoda</taxon>
        <taxon>Digenea</taxon>
        <taxon>Opisthorchiida</taxon>
        <taxon>Opisthorchiata</taxon>
        <taxon>Opisthorchiidae</taxon>
        <taxon>Opisthorchis</taxon>
    </lineage>
</organism>
<dbReference type="AlphaFoldDB" id="A0A075A7G8"/>
<evidence type="ECO:0000313" key="2">
    <source>
        <dbReference type="EMBL" id="KER23404.1"/>
    </source>
</evidence>
<reference evidence="2 3" key="1">
    <citation type="submission" date="2013-11" db="EMBL/GenBank/DDBJ databases">
        <title>Opisthorchis viverrini - life in the bile duct.</title>
        <authorList>
            <person name="Young N.D."/>
            <person name="Nagarajan N."/>
            <person name="Lin S.J."/>
            <person name="Korhonen P.K."/>
            <person name="Jex A.R."/>
            <person name="Hall R.S."/>
            <person name="Safavi-Hemami H."/>
            <person name="Kaewkong W."/>
            <person name="Bertrand D."/>
            <person name="Gao S."/>
            <person name="Seet Q."/>
            <person name="Wongkham S."/>
            <person name="Teh B.T."/>
            <person name="Wongkham C."/>
            <person name="Intapan P.M."/>
            <person name="Maleewong W."/>
            <person name="Yang X."/>
            <person name="Hu M."/>
            <person name="Wang Z."/>
            <person name="Hofmann A."/>
            <person name="Sternberg P.W."/>
            <person name="Tan P."/>
            <person name="Wang J."/>
            <person name="Gasser R.B."/>
        </authorList>
    </citation>
    <scope>NUCLEOTIDE SEQUENCE [LARGE SCALE GENOMIC DNA]</scope>
</reference>
<dbReference type="KEGG" id="ovi:T265_08727"/>
<name>A0A075A7G8_OPIVI</name>
<protein>
    <submittedName>
        <fullName evidence="2">Uncharacterized protein</fullName>
    </submittedName>
</protein>
<feature type="compositionally biased region" description="Basic and acidic residues" evidence="1">
    <location>
        <begin position="358"/>
        <end position="368"/>
    </location>
</feature>
<evidence type="ECO:0000256" key="1">
    <source>
        <dbReference type="SAM" id="MobiDB-lite"/>
    </source>
</evidence>
<dbReference type="EMBL" id="KL596851">
    <property type="protein sequence ID" value="KER23404.1"/>
    <property type="molecule type" value="Genomic_DNA"/>
</dbReference>
<dbReference type="OrthoDB" id="191995at2759"/>
<dbReference type="CTD" id="20322906"/>
<sequence length="368" mass="41321">MEISVGIKLESFGVLCDELLGEWLKLKFFREKWPRNSVANLETRDSSVVKAPAYGLRGPWLRHSGSIPVLVPPSVDTAARHRKVLRPINRRLSGVFGVVHKNITRKLSINAQPLVDTTQHIGSSCYTLNHRKPGDGWRYGQNLETIRQSLLVSVYVLRCQVINFPPLGRFYSAQGWTKRPLRGRRPPGMRKDRNIVCERPVSITTPEVSEAVGEISSSISITKLSKKGERTALSYTTGRGELRRELAVYPYAPTRVRTRCPHKAYKFGRGTFDCQTPPKFLTIDNIESGFQVKKNDQRGIMVVRMFARISPPSLKSAECRPTGPGFLSRFRIDISWWLGQPGSIPALVQPSGGMAARQRKDATAEQEA</sequence>
<gene>
    <name evidence="2" type="ORF">T265_08727</name>
</gene>
<feature type="region of interest" description="Disordered" evidence="1">
    <location>
        <begin position="349"/>
        <end position="368"/>
    </location>
</feature>
<evidence type="ECO:0000313" key="3">
    <source>
        <dbReference type="Proteomes" id="UP000054324"/>
    </source>
</evidence>
<keyword evidence="3" id="KW-1185">Reference proteome</keyword>
<dbReference type="Proteomes" id="UP000054324">
    <property type="component" value="Unassembled WGS sequence"/>
</dbReference>
<accession>A0A075A7G8</accession>